<dbReference type="AlphaFoldDB" id="A0A2A3ZNV1"/>
<keyword evidence="2" id="KW-0812">Transmembrane</keyword>
<feature type="transmembrane region" description="Helical" evidence="2">
    <location>
        <begin position="176"/>
        <end position="195"/>
    </location>
</feature>
<evidence type="ECO:0000256" key="1">
    <source>
        <dbReference type="ARBA" id="ARBA00034125"/>
    </source>
</evidence>
<dbReference type="GO" id="GO:0022857">
    <property type="term" value="F:transmembrane transporter activity"/>
    <property type="evidence" value="ECO:0007669"/>
    <property type="project" value="InterPro"/>
</dbReference>
<sequence length="447" mass="45584">MSRGSPHQGNDASPPLGRLLVVFDLVGRTANERGVTVTENTDSPAAAQELLVTIGAGLLAGGISSVDVEDALTGLARTMGIRKLRVAALPRGLFLTSGSGDSTKFERIGPDLRFDQTAKLLDIVDALRARRLTIETARLKIETEVHAAPPRWPGWLSNLGAVPIGIGLCLLLEPGLVNLAFAALGSLIVAGVLAINGRWPNLNPLLPVSSAFIVSVIVLIGYRLDWLESPLRTIVATLALLLPGSAVVTGLTEISAGALSAGSSRLVSASVQLAMFIAGVAGAAAITGTGAEALRNSQLADSAWQLSALGVLCATIGLMLYLYTPLEHTVPIIVTIAAAATAQLGIGAEFGAAVGGLAGALAASLVAVILSRLPRGPIWRISYVPAFLIVAPGSFGLLNASQLEFGDGSGVAGSMLAAGATFFSIAIGTVIGAAVAHTVEPKDEIVA</sequence>
<feature type="transmembrane region" description="Helical" evidence="2">
    <location>
        <begin position="234"/>
        <end position="254"/>
    </location>
</feature>
<name>A0A2A3ZNV1_BREAU</name>
<dbReference type="PANTHER" id="PTHR31082:SF4">
    <property type="entry name" value="PHEROMONE-REGULATED MEMBRANE PROTEIN 10"/>
    <property type="match status" value="1"/>
</dbReference>
<proteinExistence type="inferred from homology"/>
<comment type="caution">
    <text evidence="4">The sequence shown here is derived from an EMBL/GenBank/DDBJ whole genome shotgun (WGS) entry which is preliminary data.</text>
</comment>
<dbReference type="InterPro" id="IPR051361">
    <property type="entry name" value="ThrE/Ser_Exporter"/>
</dbReference>
<dbReference type="InterPro" id="IPR010619">
    <property type="entry name" value="ThrE-like_N"/>
</dbReference>
<protein>
    <recommendedName>
        <fullName evidence="3">Threonine/serine exporter-like N-terminal domain-containing protein</fullName>
    </recommendedName>
</protein>
<gene>
    <name evidence="4" type="ORF">CIK59_10880</name>
</gene>
<feature type="transmembrane region" description="Helical" evidence="2">
    <location>
        <begin position="383"/>
        <end position="403"/>
    </location>
</feature>
<evidence type="ECO:0000313" key="4">
    <source>
        <dbReference type="EMBL" id="PCC53227.1"/>
    </source>
</evidence>
<feature type="transmembrane region" description="Helical" evidence="2">
    <location>
        <begin position="202"/>
        <end position="222"/>
    </location>
</feature>
<feature type="transmembrane region" description="Helical" evidence="2">
    <location>
        <begin position="303"/>
        <end position="323"/>
    </location>
</feature>
<feature type="transmembrane region" description="Helical" evidence="2">
    <location>
        <begin position="266"/>
        <end position="291"/>
    </location>
</feature>
<dbReference type="EMBL" id="NRHA01000013">
    <property type="protein sequence ID" value="PCC53227.1"/>
    <property type="molecule type" value="Genomic_DNA"/>
</dbReference>
<accession>A0A2A3ZNV1</accession>
<feature type="transmembrane region" description="Helical" evidence="2">
    <location>
        <begin position="415"/>
        <end position="436"/>
    </location>
</feature>
<dbReference type="Proteomes" id="UP000217881">
    <property type="component" value="Unassembled WGS sequence"/>
</dbReference>
<dbReference type="PANTHER" id="PTHR31082">
    <property type="entry name" value="PHEROMONE-REGULATED MEMBRANE PROTEIN 10"/>
    <property type="match status" value="1"/>
</dbReference>
<evidence type="ECO:0000256" key="2">
    <source>
        <dbReference type="SAM" id="Phobius"/>
    </source>
</evidence>
<comment type="similarity">
    <text evidence="1">Belongs to the ThrE exporter (TC 2.A.79) family.</text>
</comment>
<feature type="transmembrane region" description="Helical" evidence="2">
    <location>
        <begin position="352"/>
        <end position="371"/>
    </location>
</feature>
<feature type="domain" description="Threonine/serine exporter-like N-terminal" evidence="3">
    <location>
        <begin position="50"/>
        <end position="286"/>
    </location>
</feature>
<evidence type="ECO:0000313" key="5">
    <source>
        <dbReference type="Proteomes" id="UP000217881"/>
    </source>
</evidence>
<organism evidence="4 5">
    <name type="scientific">Brevibacterium aurantiacum</name>
    <dbReference type="NCBI Taxonomy" id="273384"/>
    <lineage>
        <taxon>Bacteria</taxon>
        <taxon>Bacillati</taxon>
        <taxon>Actinomycetota</taxon>
        <taxon>Actinomycetes</taxon>
        <taxon>Micrococcales</taxon>
        <taxon>Brevibacteriaceae</taxon>
        <taxon>Brevibacterium</taxon>
    </lineage>
</organism>
<keyword evidence="2" id="KW-0472">Membrane</keyword>
<dbReference type="Pfam" id="PF06738">
    <property type="entry name" value="ThrE"/>
    <property type="match status" value="1"/>
</dbReference>
<reference evidence="4 5" key="1">
    <citation type="journal article" date="2017" name="Elife">
        <title>Extensive horizontal gene transfer in cheese-associated bacteria.</title>
        <authorList>
            <person name="Bonham K.S."/>
            <person name="Wolfe B.E."/>
            <person name="Dutton R.J."/>
        </authorList>
    </citation>
    <scope>NUCLEOTIDE SEQUENCE [LARGE SCALE GENOMIC DNA]</scope>
    <source>
        <strain evidence="4 5">738_8</strain>
    </source>
</reference>
<evidence type="ECO:0000259" key="3">
    <source>
        <dbReference type="Pfam" id="PF06738"/>
    </source>
</evidence>
<feature type="transmembrane region" description="Helical" evidence="2">
    <location>
        <begin position="330"/>
        <end position="346"/>
    </location>
</feature>
<keyword evidence="2" id="KW-1133">Transmembrane helix</keyword>